<protein>
    <submittedName>
        <fullName evidence="1">HET-domain-containing protein</fullName>
    </submittedName>
</protein>
<keyword evidence="2" id="KW-1185">Reference proteome</keyword>
<dbReference type="Proteomes" id="UP001497680">
    <property type="component" value="Unassembled WGS sequence"/>
</dbReference>
<dbReference type="EMBL" id="MU394344">
    <property type="protein sequence ID" value="KAI6083982.1"/>
    <property type="molecule type" value="Genomic_DNA"/>
</dbReference>
<name>A0ACC0CUJ0_9PEZI</name>
<evidence type="ECO:0000313" key="2">
    <source>
        <dbReference type="Proteomes" id="UP001497680"/>
    </source>
</evidence>
<evidence type="ECO:0000313" key="1">
    <source>
        <dbReference type="EMBL" id="KAI6083982.1"/>
    </source>
</evidence>
<comment type="caution">
    <text evidence="1">The sequence shown here is derived from an EMBL/GenBank/DDBJ whole genome shotgun (WGS) entry which is preliminary data.</text>
</comment>
<sequence>MVQYSPLDPDRSEIRLLVLQRSRLSDPVRCTLRTVSLDTPPYFEALSYVWGDMSVKKPITVDGEEFQVTVNLESALRALRRPFRQHTLWVDAVCINQDDIPEKNIQVPQMGRLYGSAGSVIVWLGSSDPNIQLAVSWAQTYIAKKYTLASAYWAKLDARAKFSESARYEKGRACLQALEGYLDLLGLPYWNRMWTFQEFSLPQDEPLCYCGDVAFKATMVQAAQSAILQDGIGFLDQLMETSAREWSELSEEEKKERGKIKSRIESKCQVVLGNMLPPLQKMRNDWRGAENPLLYLIGATAERNCYDKRDKVYAVYGMVPEAQLVYPPDYAKPVKDVMLETTAYMINHEQAPVIWGFFELRIDRLLDTSYPSWVPDFTLVNSRTPSGGAGVAESLRRSEDAPPAKVTTDLSTAHLWARSLGTCRIVLKFDSLASNVLINQFCGLLQKGPSEALESDAGKSIRKPDTLVPRMVRAFIAHHVRQHEYSTEEILKTFDLIFDFNTPTRPIGNHCWAMIEDAAQDLTGKTLFVTEGGCFGIGVDDINDGDVVTIPPQTRAPMVFTREANTSTSGTEYYRMVGTAYIDGVMNGDLLDSDLVTTIEKQNLEEFLIH</sequence>
<reference evidence="1 2" key="1">
    <citation type="journal article" date="2022" name="New Phytol.">
        <title>Ecological generalism drives hyperdiversity of secondary metabolite gene clusters in xylarialean endophytes.</title>
        <authorList>
            <person name="Franco M.E.E."/>
            <person name="Wisecaver J.H."/>
            <person name="Arnold A.E."/>
            <person name="Ju Y.M."/>
            <person name="Slot J.C."/>
            <person name="Ahrendt S."/>
            <person name="Moore L.P."/>
            <person name="Eastman K.E."/>
            <person name="Scott K."/>
            <person name="Konkel Z."/>
            <person name="Mondo S.J."/>
            <person name="Kuo A."/>
            <person name="Hayes R.D."/>
            <person name="Haridas S."/>
            <person name="Andreopoulos B."/>
            <person name="Riley R."/>
            <person name="LaButti K."/>
            <person name="Pangilinan J."/>
            <person name="Lipzen A."/>
            <person name="Amirebrahimi M."/>
            <person name="Yan J."/>
            <person name="Adam C."/>
            <person name="Keymanesh K."/>
            <person name="Ng V."/>
            <person name="Louie K."/>
            <person name="Northen T."/>
            <person name="Drula E."/>
            <person name="Henrissat B."/>
            <person name="Hsieh H.M."/>
            <person name="Youens-Clark K."/>
            <person name="Lutzoni F."/>
            <person name="Miadlikowska J."/>
            <person name="Eastwood D.C."/>
            <person name="Hamelin R.C."/>
            <person name="Grigoriev I.V."/>
            <person name="U'Ren J.M."/>
        </authorList>
    </citation>
    <scope>NUCLEOTIDE SEQUENCE [LARGE SCALE GENOMIC DNA]</scope>
    <source>
        <strain evidence="1 2">ER1909</strain>
    </source>
</reference>
<accession>A0ACC0CUJ0</accession>
<gene>
    <name evidence="1" type="ORF">F4821DRAFT_243806</name>
</gene>
<proteinExistence type="predicted"/>
<organism evidence="1 2">
    <name type="scientific">Hypoxylon rubiginosum</name>
    <dbReference type="NCBI Taxonomy" id="110542"/>
    <lineage>
        <taxon>Eukaryota</taxon>
        <taxon>Fungi</taxon>
        <taxon>Dikarya</taxon>
        <taxon>Ascomycota</taxon>
        <taxon>Pezizomycotina</taxon>
        <taxon>Sordariomycetes</taxon>
        <taxon>Xylariomycetidae</taxon>
        <taxon>Xylariales</taxon>
        <taxon>Hypoxylaceae</taxon>
        <taxon>Hypoxylon</taxon>
    </lineage>
</organism>